<dbReference type="Pfam" id="PF02646">
    <property type="entry name" value="RmuC"/>
    <property type="match status" value="1"/>
</dbReference>
<evidence type="ECO:0000256" key="2">
    <source>
        <dbReference type="ARBA" id="ARBA00009840"/>
    </source>
</evidence>
<sequence length="424" mass="49649">MQLETSVIILLIIVFFIGLLIGACFVYFYYRQKYANEEARFRLEVKERLKLNQSQEQLKTEVEQLKNINNQLSVEINTSKVRVEEKSNKLTEVQNQLNSLRTNYELIVSTEAKNKGTLEVVQQGKLELENLNLTLNEENISLKEEIVALTEKLTFLEEKLGQQNHEVQQLNQHFKKEFENLAQRIFEENTNKFTQQNRSNLDLVLNPFKDQIENFRKKIEDSYGKESNERSSLRTELKMLRELNHQISQDAQNLTKALKGDTKTQGDWGEMILDSVLRKSGLREGHEYLVQPTYRTEEGDLQKPDVIINYPEGKQIIVDSKVSLNAYERFINAEDKIEQQHEIQLHIRALKSHIDELAKRNYQQLEGIQTLDYVMMFIPIEPAFLVALQEDDALWDYAYHKKVVIVGPTTLMATLKVIEELWRN</sequence>
<protein>
    <submittedName>
        <fullName evidence="7">DNA recombination protein RmuC</fullName>
    </submittedName>
</protein>
<dbReference type="PANTHER" id="PTHR30563:SF0">
    <property type="entry name" value="DNA RECOMBINATION PROTEIN RMUC"/>
    <property type="match status" value="1"/>
</dbReference>
<evidence type="ECO:0000256" key="5">
    <source>
        <dbReference type="SAM" id="Coils"/>
    </source>
</evidence>
<keyword evidence="3 5" id="KW-0175">Coiled coil</keyword>
<feature type="coiled-coil region" evidence="5">
    <location>
        <begin position="48"/>
        <end position="173"/>
    </location>
</feature>
<feature type="transmembrane region" description="Helical" evidence="6">
    <location>
        <begin position="6"/>
        <end position="30"/>
    </location>
</feature>
<evidence type="ECO:0000256" key="1">
    <source>
        <dbReference type="ARBA" id="ARBA00003416"/>
    </source>
</evidence>
<reference evidence="7 8" key="1">
    <citation type="submission" date="2020-04" db="EMBL/GenBank/DDBJ databases">
        <title>Flammeovirga sp. SR4, a novel species isolated from seawater.</title>
        <authorList>
            <person name="Wang X."/>
        </authorList>
    </citation>
    <scope>NUCLEOTIDE SEQUENCE [LARGE SCALE GENOMIC DNA]</scope>
    <source>
        <strain evidence="7 8">ATCC 23126</strain>
    </source>
</reference>
<name>A0A7X9XD75_9BACT</name>
<keyword evidence="8" id="KW-1185">Reference proteome</keyword>
<comment type="function">
    <text evidence="1">Involved in DNA recombination.</text>
</comment>
<keyword evidence="4" id="KW-0233">DNA recombination</keyword>
<dbReference type="PANTHER" id="PTHR30563">
    <property type="entry name" value="DNA RECOMBINATION PROTEIN RMUC"/>
    <property type="match status" value="1"/>
</dbReference>
<dbReference type="Proteomes" id="UP000576082">
    <property type="component" value="Unassembled WGS sequence"/>
</dbReference>
<dbReference type="InterPro" id="IPR003798">
    <property type="entry name" value="DNA_recombination_RmuC"/>
</dbReference>
<keyword evidence="6" id="KW-0812">Transmembrane</keyword>
<gene>
    <name evidence="7" type="primary">rmuC</name>
    <name evidence="7" type="ORF">HHU12_31375</name>
</gene>
<comment type="caution">
    <text evidence="7">The sequence shown here is derived from an EMBL/GenBank/DDBJ whole genome shotgun (WGS) entry which is preliminary data.</text>
</comment>
<comment type="similarity">
    <text evidence="2">Belongs to the RmuC family.</text>
</comment>
<organism evidence="7 8">
    <name type="scientific">Flammeovirga aprica JL-4</name>
    <dbReference type="NCBI Taxonomy" id="694437"/>
    <lineage>
        <taxon>Bacteria</taxon>
        <taxon>Pseudomonadati</taxon>
        <taxon>Bacteroidota</taxon>
        <taxon>Cytophagia</taxon>
        <taxon>Cytophagales</taxon>
        <taxon>Flammeovirgaceae</taxon>
        <taxon>Flammeovirga</taxon>
    </lineage>
</organism>
<accession>A0A7X9XD75</accession>
<keyword evidence="6" id="KW-1133">Transmembrane helix</keyword>
<proteinExistence type="inferred from homology"/>
<evidence type="ECO:0000313" key="7">
    <source>
        <dbReference type="EMBL" id="NME72505.1"/>
    </source>
</evidence>
<dbReference type="EMBL" id="JABANE010000168">
    <property type="protein sequence ID" value="NME72505.1"/>
    <property type="molecule type" value="Genomic_DNA"/>
</dbReference>
<evidence type="ECO:0000256" key="4">
    <source>
        <dbReference type="ARBA" id="ARBA00023172"/>
    </source>
</evidence>
<keyword evidence="6" id="KW-0472">Membrane</keyword>
<dbReference type="AlphaFoldDB" id="A0A7X9XD75"/>
<dbReference type="RefSeq" id="WP_169660692.1">
    <property type="nucleotide sequence ID" value="NZ_JABANE010000168.1"/>
</dbReference>
<evidence type="ECO:0000256" key="3">
    <source>
        <dbReference type="ARBA" id="ARBA00023054"/>
    </source>
</evidence>
<evidence type="ECO:0000256" key="6">
    <source>
        <dbReference type="SAM" id="Phobius"/>
    </source>
</evidence>
<evidence type="ECO:0000313" key="8">
    <source>
        <dbReference type="Proteomes" id="UP000576082"/>
    </source>
</evidence>
<dbReference type="GO" id="GO:0006310">
    <property type="term" value="P:DNA recombination"/>
    <property type="evidence" value="ECO:0007669"/>
    <property type="project" value="UniProtKB-KW"/>
</dbReference>
<feature type="non-terminal residue" evidence="7">
    <location>
        <position position="424"/>
    </location>
</feature>